<evidence type="ECO:0000256" key="1">
    <source>
        <dbReference type="SAM" id="MobiDB-lite"/>
    </source>
</evidence>
<comment type="caution">
    <text evidence="2">The sequence shown here is derived from an EMBL/GenBank/DDBJ whole genome shotgun (WGS) entry which is preliminary data.</text>
</comment>
<name>A0ABN9SAB3_9DINO</name>
<accession>A0ABN9SAB3</accession>
<keyword evidence="3" id="KW-1185">Reference proteome</keyword>
<proteinExistence type="predicted"/>
<feature type="non-terminal residue" evidence="2">
    <location>
        <position position="1"/>
    </location>
</feature>
<dbReference type="EMBL" id="CAUYUJ010009624">
    <property type="protein sequence ID" value="CAK0827289.1"/>
    <property type="molecule type" value="Genomic_DNA"/>
</dbReference>
<evidence type="ECO:0000313" key="2">
    <source>
        <dbReference type="EMBL" id="CAK0827289.1"/>
    </source>
</evidence>
<evidence type="ECO:0000313" key="3">
    <source>
        <dbReference type="Proteomes" id="UP001189429"/>
    </source>
</evidence>
<feature type="region of interest" description="Disordered" evidence="1">
    <location>
        <begin position="215"/>
        <end position="235"/>
    </location>
</feature>
<protein>
    <submittedName>
        <fullName evidence="2">Uncharacterized protein</fullName>
    </submittedName>
</protein>
<dbReference type="Proteomes" id="UP001189429">
    <property type="component" value="Unassembled WGS sequence"/>
</dbReference>
<organism evidence="2 3">
    <name type="scientific">Prorocentrum cordatum</name>
    <dbReference type="NCBI Taxonomy" id="2364126"/>
    <lineage>
        <taxon>Eukaryota</taxon>
        <taxon>Sar</taxon>
        <taxon>Alveolata</taxon>
        <taxon>Dinophyceae</taxon>
        <taxon>Prorocentrales</taxon>
        <taxon>Prorocentraceae</taxon>
        <taxon>Prorocentrum</taxon>
    </lineage>
</organism>
<reference evidence="2" key="1">
    <citation type="submission" date="2023-10" db="EMBL/GenBank/DDBJ databases">
        <authorList>
            <person name="Chen Y."/>
            <person name="Shah S."/>
            <person name="Dougan E. K."/>
            <person name="Thang M."/>
            <person name="Chan C."/>
        </authorList>
    </citation>
    <scope>NUCLEOTIDE SEQUENCE [LARGE SCALE GENOMIC DNA]</scope>
</reference>
<gene>
    <name evidence="2" type="ORF">PCOR1329_LOCUS26869</name>
</gene>
<sequence length="235" mass="25454">ASGARAGSPANASGRQLAAAAQRGRCAAILRDAGTDSAALERSFRRADAKRRVAEAMKSEYEQNVVYNKQQANALSQLLQRLDNVSQDAAGFRTRAGRILQGHVEELLALASDLAPQPSADEQHTARLVRSLAQKVRSHQLCLQLQRARALELKGAVDAADERLLRLLLADAERNRHRVVHLRAEEQLLGSLAFARANDRDLGKVFFEKATKLCSDDGLGSSPDPGAARLPRPPA</sequence>